<dbReference type="GO" id="GO:0016747">
    <property type="term" value="F:acyltransferase activity, transferring groups other than amino-acyl groups"/>
    <property type="evidence" value="ECO:0007669"/>
    <property type="project" value="InterPro"/>
</dbReference>
<sequence length="217" mass="22227">MTPARGGVRGGVLGGVRGGVSGMEDSGMDVRGRSPAGIVAEPVLRGPRLVLRPLTVAGIGALRDGRCGELESLTGTRITAGIQPPPLLDAALGPVRGRSLTESAAAGWWTWLAVERSTGTAVASPGLGGPPDADGCVTFGQATFAGHTGRGYAVESGCLLLDWAFREPRVRRALMTLPPHAAVALAVAARLGFAAIGRADDDEVGELVLLERTCRTT</sequence>
<dbReference type="InterPro" id="IPR016181">
    <property type="entry name" value="Acyl_CoA_acyltransferase"/>
</dbReference>
<protein>
    <submittedName>
        <fullName evidence="2">Acetyltranferase</fullName>
    </submittedName>
</protein>
<dbReference type="Pfam" id="PF13302">
    <property type="entry name" value="Acetyltransf_3"/>
    <property type="match status" value="1"/>
</dbReference>
<dbReference type="HOGENOM" id="CLU_1308624_0_0_11"/>
<dbReference type="Proteomes" id="UP000000657">
    <property type="component" value="Chromosome"/>
</dbReference>
<proteinExistence type="predicted"/>
<reference evidence="2 3" key="1">
    <citation type="journal article" date="2007" name="Genome Res.">
        <title>Genome characteristics of facultatively symbiotic Frankia sp. strains reflect host range and host plant biogeography.</title>
        <authorList>
            <person name="Normand P."/>
            <person name="Lapierre P."/>
            <person name="Tisa L.S."/>
            <person name="Gogarten J.P."/>
            <person name="Alloisio N."/>
            <person name="Bagnarol E."/>
            <person name="Bassi C.A."/>
            <person name="Berry A.M."/>
            <person name="Bickhart D.M."/>
            <person name="Choisne N."/>
            <person name="Couloux A."/>
            <person name="Cournoyer B."/>
            <person name="Cruveiller S."/>
            <person name="Daubin V."/>
            <person name="Demange N."/>
            <person name="Francino M.P."/>
            <person name="Goltsman E."/>
            <person name="Huang Y."/>
            <person name="Kopp O.R."/>
            <person name="Labarre L."/>
            <person name="Lapidus A."/>
            <person name="Lavire C."/>
            <person name="Marechal J."/>
            <person name="Martinez M."/>
            <person name="Mastronunzio J.E."/>
            <person name="Mullin B.C."/>
            <person name="Niemann J."/>
            <person name="Pujic P."/>
            <person name="Rawnsley T."/>
            <person name="Rouy Z."/>
            <person name="Schenowitz C."/>
            <person name="Sellstedt A."/>
            <person name="Tavares F."/>
            <person name="Tomkins J.P."/>
            <person name="Vallenet D."/>
            <person name="Valverde C."/>
            <person name="Wall L.G."/>
            <person name="Wang Y."/>
            <person name="Medigue C."/>
            <person name="Benson D.R."/>
        </authorList>
    </citation>
    <scope>NUCLEOTIDE SEQUENCE [LARGE SCALE GENOMIC DNA]</scope>
    <source>
        <strain evidence="3">DSM 45986 / CECT 9034 / ACN14a</strain>
    </source>
</reference>
<dbReference type="SUPFAM" id="SSF55729">
    <property type="entry name" value="Acyl-CoA N-acyltransferases (Nat)"/>
    <property type="match status" value="1"/>
</dbReference>
<dbReference type="InterPro" id="IPR000182">
    <property type="entry name" value="GNAT_dom"/>
</dbReference>
<dbReference type="eggNOG" id="COG1670">
    <property type="taxonomic scope" value="Bacteria"/>
</dbReference>
<dbReference type="AlphaFoldDB" id="Q0RHA3"/>
<dbReference type="EMBL" id="CT573213">
    <property type="protein sequence ID" value="CAJ63128.1"/>
    <property type="molecule type" value="Genomic_DNA"/>
</dbReference>
<dbReference type="KEGG" id="fal:FRAAL4486"/>
<feature type="domain" description="N-acetyltransferase" evidence="1">
    <location>
        <begin position="85"/>
        <end position="193"/>
    </location>
</feature>
<evidence type="ECO:0000313" key="3">
    <source>
        <dbReference type="Proteomes" id="UP000000657"/>
    </source>
</evidence>
<organism evidence="2 3">
    <name type="scientific">Frankia alni (strain DSM 45986 / CECT 9034 / ACN14a)</name>
    <dbReference type="NCBI Taxonomy" id="326424"/>
    <lineage>
        <taxon>Bacteria</taxon>
        <taxon>Bacillati</taxon>
        <taxon>Actinomycetota</taxon>
        <taxon>Actinomycetes</taxon>
        <taxon>Frankiales</taxon>
        <taxon>Frankiaceae</taxon>
        <taxon>Frankia</taxon>
    </lineage>
</organism>
<dbReference type="STRING" id="326424.FRAAL4486"/>
<evidence type="ECO:0000313" key="2">
    <source>
        <dbReference type="EMBL" id="CAJ63128.1"/>
    </source>
</evidence>
<evidence type="ECO:0000259" key="1">
    <source>
        <dbReference type="Pfam" id="PF13302"/>
    </source>
</evidence>
<name>Q0RHA3_FRAAA</name>
<gene>
    <name evidence="2" type="ordered locus">FRAAL4486</name>
</gene>
<accession>Q0RHA3</accession>
<keyword evidence="3" id="KW-1185">Reference proteome</keyword>
<dbReference type="Gene3D" id="3.40.630.30">
    <property type="match status" value="1"/>
</dbReference>